<evidence type="ECO:0000256" key="1">
    <source>
        <dbReference type="ARBA" id="ARBA00022598"/>
    </source>
</evidence>
<dbReference type="GO" id="GO:0000166">
    <property type="term" value="F:nucleotide binding"/>
    <property type="evidence" value="ECO:0007669"/>
    <property type="project" value="UniProtKB-KW"/>
</dbReference>
<dbReference type="AlphaFoldDB" id="X1KVC5"/>
<comment type="caution">
    <text evidence="4">The sequence shown here is derived from an EMBL/GenBank/DDBJ whole genome shotgun (WGS) entry which is preliminary data.</text>
</comment>
<sequence length="230" mass="24512">MSILANKDTKVISQGITGRLGSFATGRMMEYGTKVVAGVTPGKGGTELDGVPVYDTVREAVREHPADATITFVPPPFVKEAIFEALEVGIKLIVVAVERMPVKDMMMVHQVLEQTDTVLLGPNSPGIITADECSIGYFPGDVYRKGPVGIVSRSGTFSYQVADYITKAGLGETTSLGLGGDPITGVSFIDILKLYEADPETKVIVLIGEIGRTSEEQAAEYIQSEVSKPV</sequence>
<feature type="domain" description="CoA-binding" evidence="3">
    <location>
        <begin position="4"/>
        <end position="100"/>
    </location>
</feature>
<dbReference type="GO" id="GO:0009361">
    <property type="term" value="C:succinate-CoA ligase complex (ADP-forming)"/>
    <property type="evidence" value="ECO:0007669"/>
    <property type="project" value="TreeGrafter"/>
</dbReference>
<dbReference type="SUPFAM" id="SSF51735">
    <property type="entry name" value="NAD(P)-binding Rossmann-fold domains"/>
    <property type="match status" value="1"/>
</dbReference>
<feature type="non-terminal residue" evidence="4">
    <location>
        <position position="230"/>
    </location>
</feature>
<evidence type="ECO:0000259" key="3">
    <source>
        <dbReference type="SMART" id="SM00881"/>
    </source>
</evidence>
<dbReference type="GO" id="GO:0004776">
    <property type="term" value="F:succinate-CoA ligase (GDP-forming) activity"/>
    <property type="evidence" value="ECO:0007669"/>
    <property type="project" value="TreeGrafter"/>
</dbReference>
<dbReference type="PANTHER" id="PTHR11117:SF2">
    <property type="entry name" value="SUCCINATE--COA LIGASE [ADP_GDP-FORMING] SUBUNIT ALPHA, MITOCHONDRIAL"/>
    <property type="match status" value="1"/>
</dbReference>
<dbReference type="InterPro" id="IPR005811">
    <property type="entry name" value="SUCC_ACL_C"/>
</dbReference>
<proteinExistence type="predicted"/>
<dbReference type="PRINTS" id="PR01798">
    <property type="entry name" value="SCOASYNTHASE"/>
</dbReference>
<organism evidence="4">
    <name type="scientific">marine sediment metagenome</name>
    <dbReference type="NCBI Taxonomy" id="412755"/>
    <lineage>
        <taxon>unclassified sequences</taxon>
        <taxon>metagenomes</taxon>
        <taxon>ecological metagenomes</taxon>
    </lineage>
</organism>
<dbReference type="Pfam" id="PF02629">
    <property type="entry name" value="CoA_binding"/>
    <property type="match status" value="1"/>
</dbReference>
<dbReference type="EMBL" id="BARV01006280">
    <property type="protein sequence ID" value="GAI10653.1"/>
    <property type="molecule type" value="Genomic_DNA"/>
</dbReference>
<keyword evidence="1" id="KW-0436">Ligase</keyword>
<dbReference type="Gene3D" id="3.40.50.720">
    <property type="entry name" value="NAD(P)-binding Rossmann-like Domain"/>
    <property type="match status" value="1"/>
</dbReference>
<keyword evidence="2" id="KW-0547">Nucleotide-binding</keyword>
<dbReference type="InterPro" id="IPR003781">
    <property type="entry name" value="CoA-bd"/>
</dbReference>
<evidence type="ECO:0000313" key="4">
    <source>
        <dbReference type="EMBL" id="GAI10653.1"/>
    </source>
</evidence>
<accession>X1KVC5</accession>
<dbReference type="SMART" id="SM00881">
    <property type="entry name" value="CoA_binding"/>
    <property type="match status" value="1"/>
</dbReference>
<reference evidence="4" key="1">
    <citation type="journal article" date="2014" name="Front. Microbiol.">
        <title>High frequency of phylogenetically diverse reductive dehalogenase-homologous genes in deep subseafloor sedimentary metagenomes.</title>
        <authorList>
            <person name="Kawai M."/>
            <person name="Futagami T."/>
            <person name="Toyoda A."/>
            <person name="Takaki Y."/>
            <person name="Nishi S."/>
            <person name="Hori S."/>
            <person name="Arai W."/>
            <person name="Tsubouchi T."/>
            <person name="Morono Y."/>
            <person name="Uchiyama I."/>
            <person name="Ito T."/>
            <person name="Fujiyama A."/>
            <person name="Inagaki F."/>
            <person name="Takami H."/>
        </authorList>
    </citation>
    <scope>NUCLEOTIDE SEQUENCE</scope>
    <source>
        <strain evidence="4">Expedition CK06-06</strain>
    </source>
</reference>
<evidence type="ECO:0000256" key="2">
    <source>
        <dbReference type="ARBA" id="ARBA00022741"/>
    </source>
</evidence>
<dbReference type="SUPFAM" id="SSF52210">
    <property type="entry name" value="Succinyl-CoA synthetase domains"/>
    <property type="match status" value="1"/>
</dbReference>
<dbReference type="PANTHER" id="PTHR11117">
    <property type="entry name" value="SUCCINYL-COA LIGASE SUBUNIT ALPHA"/>
    <property type="match status" value="1"/>
</dbReference>
<name>X1KVC5_9ZZZZ</name>
<dbReference type="FunFam" id="3.40.50.720:FF:000277">
    <property type="entry name" value="Succinate--CoA ligase [ADP-forming] subunit alpha"/>
    <property type="match status" value="1"/>
</dbReference>
<protein>
    <recommendedName>
        <fullName evidence="3">CoA-binding domain-containing protein</fullName>
    </recommendedName>
</protein>
<dbReference type="InterPro" id="IPR016102">
    <property type="entry name" value="Succinyl-CoA_synth-like"/>
</dbReference>
<gene>
    <name evidence="4" type="ORF">S06H3_12861</name>
</gene>
<dbReference type="InterPro" id="IPR036291">
    <property type="entry name" value="NAD(P)-bd_dom_sf"/>
</dbReference>
<dbReference type="GO" id="GO:0004775">
    <property type="term" value="F:succinate-CoA ligase (ADP-forming) activity"/>
    <property type="evidence" value="ECO:0007669"/>
    <property type="project" value="TreeGrafter"/>
</dbReference>
<dbReference type="Pfam" id="PF00549">
    <property type="entry name" value="Ligase_CoA"/>
    <property type="match status" value="1"/>
</dbReference>
<dbReference type="GO" id="GO:0006099">
    <property type="term" value="P:tricarboxylic acid cycle"/>
    <property type="evidence" value="ECO:0007669"/>
    <property type="project" value="TreeGrafter"/>
</dbReference>
<dbReference type="Gene3D" id="3.40.50.261">
    <property type="entry name" value="Succinyl-CoA synthetase domains"/>
    <property type="match status" value="1"/>
</dbReference>